<dbReference type="GO" id="GO:0003677">
    <property type="term" value="F:DNA binding"/>
    <property type="evidence" value="ECO:0007669"/>
    <property type="project" value="InterPro"/>
</dbReference>
<dbReference type="CDD" id="cd06171">
    <property type="entry name" value="Sigma70_r4"/>
    <property type="match status" value="1"/>
</dbReference>
<dbReference type="InterPro" id="IPR013325">
    <property type="entry name" value="RNA_pol_sigma_r2"/>
</dbReference>
<dbReference type="PANTHER" id="PTHR43133:SF51">
    <property type="entry name" value="RNA POLYMERASE SIGMA FACTOR"/>
    <property type="match status" value="1"/>
</dbReference>
<evidence type="ECO:0000259" key="6">
    <source>
        <dbReference type="Pfam" id="PF08281"/>
    </source>
</evidence>
<protein>
    <submittedName>
        <fullName evidence="7">RNA polymerase subunit sigma-70</fullName>
    </submittedName>
</protein>
<dbReference type="Pfam" id="PF04542">
    <property type="entry name" value="Sigma70_r2"/>
    <property type="match status" value="1"/>
</dbReference>
<comment type="caution">
    <text evidence="7">The sequence shown here is derived from an EMBL/GenBank/DDBJ whole genome shotgun (WGS) entry which is preliminary data.</text>
</comment>
<sequence>MIEHYIEKHGRRLYGLCRTLCTNPSDADDLYQETWLKVCARIGLYDKTNEFEGWLTRICVNTYKDQLRKRLRSPIFDGFRSQEAKDTVMENVSAIEKQDSSDLHDAVERLPDKLRTTIILYYFQDLDISHTAYSLQIPAGTVKSRLNKAKKLLKEMLNNEVEL</sequence>
<dbReference type="AlphaFoldDB" id="V7I8V1"/>
<dbReference type="InterPro" id="IPR013249">
    <property type="entry name" value="RNA_pol_sigma70_r4_t2"/>
</dbReference>
<dbReference type="Gene3D" id="1.10.10.10">
    <property type="entry name" value="Winged helix-like DNA-binding domain superfamily/Winged helix DNA-binding domain"/>
    <property type="match status" value="1"/>
</dbReference>
<dbReference type="STRING" id="994573.T472_0206480"/>
<dbReference type="RefSeq" id="WP_023386071.1">
    <property type="nucleotide sequence ID" value="NZ_AXUN02000113.1"/>
</dbReference>
<accession>V7I8V1</accession>
<dbReference type="PANTHER" id="PTHR43133">
    <property type="entry name" value="RNA POLYMERASE ECF-TYPE SIGMA FACTO"/>
    <property type="match status" value="1"/>
</dbReference>
<comment type="similarity">
    <text evidence="1">Belongs to the sigma-70 factor family. ECF subfamily.</text>
</comment>
<keyword evidence="8" id="KW-1185">Reference proteome</keyword>
<feature type="domain" description="RNA polymerase sigma-70 region 2" evidence="5">
    <location>
        <begin position="6"/>
        <end position="70"/>
    </location>
</feature>
<evidence type="ECO:0000256" key="2">
    <source>
        <dbReference type="ARBA" id="ARBA00023015"/>
    </source>
</evidence>
<dbReference type="SUPFAM" id="SSF88659">
    <property type="entry name" value="Sigma3 and sigma4 domains of RNA polymerase sigma factors"/>
    <property type="match status" value="1"/>
</dbReference>
<evidence type="ECO:0000256" key="1">
    <source>
        <dbReference type="ARBA" id="ARBA00010641"/>
    </source>
</evidence>
<dbReference type="InterPro" id="IPR013324">
    <property type="entry name" value="RNA_pol_sigma_r3/r4-like"/>
</dbReference>
<dbReference type="InterPro" id="IPR039425">
    <property type="entry name" value="RNA_pol_sigma-70-like"/>
</dbReference>
<dbReference type="EMBL" id="AXUN02000113">
    <property type="protein sequence ID" value="ETA81447.1"/>
    <property type="molecule type" value="Genomic_DNA"/>
</dbReference>
<dbReference type="OrthoDB" id="9795666at2"/>
<keyword evidence="2" id="KW-0805">Transcription regulation</keyword>
<evidence type="ECO:0000313" key="8">
    <source>
        <dbReference type="Proteomes" id="UP000017747"/>
    </source>
</evidence>
<dbReference type="GO" id="GO:0016987">
    <property type="term" value="F:sigma factor activity"/>
    <property type="evidence" value="ECO:0007669"/>
    <property type="project" value="UniProtKB-KW"/>
</dbReference>
<evidence type="ECO:0000256" key="4">
    <source>
        <dbReference type="ARBA" id="ARBA00023163"/>
    </source>
</evidence>
<dbReference type="NCBIfam" id="TIGR02937">
    <property type="entry name" value="sigma70-ECF"/>
    <property type="match status" value="1"/>
</dbReference>
<feature type="domain" description="RNA polymerase sigma factor 70 region 4 type 2" evidence="6">
    <location>
        <begin position="102"/>
        <end position="153"/>
    </location>
</feature>
<dbReference type="Pfam" id="PF08281">
    <property type="entry name" value="Sigma70_r4_2"/>
    <property type="match status" value="1"/>
</dbReference>
<dbReference type="InterPro" id="IPR007627">
    <property type="entry name" value="RNA_pol_sigma70_r2"/>
</dbReference>
<dbReference type="InterPro" id="IPR014284">
    <property type="entry name" value="RNA_pol_sigma-70_dom"/>
</dbReference>
<organism evidence="7 8">
    <name type="scientific">Youngiibacter fragilis 232.1</name>
    <dbReference type="NCBI Taxonomy" id="994573"/>
    <lineage>
        <taxon>Bacteria</taxon>
        <taxon>Bacillati</taxon>
        <taxon>Bacillota</taxon>
        <taxon>Clostridia</taxon>
        <taxon>Eubacteriales</taxon>
        <taxon>Clostridiaceae</taxon>
        <taxon>Youngiibacter</taxon>
    </lineage>
</organism>
<reference evidence="7 8" key="1">
    <citation type="journal article" date="2014" name="Genome Announc.">
        <title>Genome Sequence of Youngiibacter fragilis, the Type Strain of the Genus Youngiibacter.</title>
        <authorList>
            <person name="Wawrik C.B."/>
            <person name="Callaghan A.V."/>
            <person name="Stamps B.W."/>
            <person name="Wawrik B."/>
        </authorList>
    </citation>
    <scope>NUCLEOTIDE SEQUENCE [LARGE SCALE GENOMIC DNA]</scope>
    <source>
        <strain evidence="7 8">232.1</strain>
    </source>
</reference>
<evidence type="ECO:0000256" key="3">
    <source>
        <dbReference type="ARBA" id="ARBA00023082"/>
    </source>
</evidence>
<dbReference type="eggNOG" id="COG1595">
    <property type="taxonomic scope" value="Bacteria"/>
</dbReference>
<dbReference type="SUPFAM" id="SSF88946">
    <property type="entry name" value="Sigma2 domain of RNA polymerase sigma factors"/>
    <property type="match status" value="1"/>
</dbReference>
<proteinExistence type="inferred from homology"/>
<keyword evidence="4" id="KW-0804">Transcription</keyword>
<gene>
    <name evidence="7" type="ORF">T472_0206480</name>
</gene>
<dbReference type="InterPro" id="IPR036388">
    <property type="entry name" value="WH-like_DNA-bd_sf"/>
</dbReference>
<dbReference type="Gene3D" id="1.10.1740.10">
    <property type="match status" value="1"/>
</dbReference>
<name>V7I8V1_9CLOT</name>
<dbReference type="Proteomes" id="UP000017747">
    <property type="component" value="Unassembled WGS sequence"/>
</dbReference>
<evidence type="ECO:0000313" key="7">
    <source>
        <dbReference type="EMBL" id="ETA81447.1"/>
    </source>
</evidence>
<dbReference type="GO" id="GO:0006352">
    <property type="term" value="P:DNA-templated transcription initiation"/>
    <property type="evidence" value="ECO:0007669"/>
    <property type="project" value="InterPro"/>
</dbReference>
<evidence type="ECO:0000259" key="5">
    <source>
        <dbReference type="Pfam" id="PF04542"/>
    </source>
</evidence>
<keyword evidence="3" id="KW-0731">Sigma factor</keyword>